<protein>
    <submittedName>
        <fullName evidence="2">Tetratricopeptide repeat protein</fullName>
    </submittedName>
</protein>
<organism evidence="2">
    <name type="scientific">Planktothricoides raciborskii GIHE-MW2</name>
    <dbReference type="NCBI Taxonomy" id="2792601"/>
    <lineage>
        <taxon>Bacteria</taxon>
        <taxon>Bacillati</taxon>
        <taxon>Cyanobacteriota</taxon>
        <taxon>Cyanophyceae</taxon>
        <taxon>Oscillatoriophycideae</taxon>
        <taxon>Oscillatoriales</taxon>
        <taxon>Oscillatoriaceae</taxon>
        <taxon>Planktothricoides</taxon>
    </lineage>
</organism>
<proteinExistence type="predicted"/>
<dbReference type="InterPro" id="IPR011990">
    <property type="entry name" value="TPR-like_helical_dom_sf"/>
</dbReference>
<dbReference type="SMART" id="SM00028">
    <property type="entry name" value="TPR"/>
    <property type="match status" value="1"/>
</dbReference>
<sequence>MAAIGGIQQAVAIAPYFSEAYLYLGQLFQQTKDFEQAIAAYLEVLGIQPDYLAAYAQLA</sequence>
<reference evidence="2" key="1">
    <citation type="submission" date="2024-07" db="EMBL/GenBank/DDBJ databases">
        <authorList>
            <person name="Kim Y.J."/>
            <person name="Jeong J.Y."/>
        </authorList>
    </citation>
    <scope>NUCLEOTIDE SEQUENCE</scope>
    <source>
        <strain evidence="2">GIHE-MW2</strain>
    </source>
</reference>
<dbReference type="EMBL" id="CP159837">
    <property type="protein sequence ID" value="XCM35933.1"/>
    <property type="molecule type" value="Genomic_DNA"/>
</dbReference>
<dbReference type="AlphaFoldDB" id="A0AAU8JBP3"/>
<dbReference type="Pfam" id="PF00515">
    <property type="entry name" value="TPR_1"/>
    <property type="match status" value="1"/>
</dbReference>
<accession>A0AAU8JBP3</accession>
<dbReference type="InterPro" id="IPR019734">
    <property type="entry name" value="TPR_rpt"/>
</dbReference>
<evidence type="ECO:0000256" key="1">
    <source>
        <dbReference type="PROSITE-ProRule" id="PRU00339"/>
    </source>
</evidence>
<dbReference type="PROSITE" id="PS50293">
    <property type="entry name" value="TPR_REGION"/>
    <property type="match status" value="1"/>
</dbReference>
<dbReference type="PROSITE" id="PS50005">
    <property type="entry name" value="TPR"/>
    <property type="match status" value="1"/>
</dbReference>
<dbReference type="Gene3D" id="1.25.40.10">
    <property type="entry name" value="Tetratricopeptide repeat domain"/>
    <property type="match status" value="1"/>
</dbReference>
<name>A0AAU8JBP3_9CYAN</name>
<dbReference type="RefSeq" id="WP_054469547.1">
    <property type="nucleotide sequence ID" value="NZ_CP159837.1"/>
</dbReference>
<dbReference type="SUPFAM" id="SSF48452">
    <property type="entry name" value="TPR-like"/>
    <property type="match status" value="1"/>
</dbReference>
<gene>
    <name evidence="2" type="ORF">ABWT76_004651</name>
</gene>
<feature type="repeat" description="TPR" evidence="1">
    <location>
        <begin position="18"/>
        <end position="51"/>
    </location>
</feature>
<keyword evidence="1" id="KW-0802">TPR repeat</keyword>
<evidence type="ECO:0000313" key="2">
    <source>
        <dbReference type="EMBL" id="XCM35933.1"/>
    </source>
</evidence>